<feature type="compositionally biased region" description="Basic and acidic residues" evidence="10">
    <location>
        <begin position="329"/>
        <end position="338"/>
    </location>
</feature>
<feature type="transmembrane region" description="Helical" evidence="11">
    <location>
        <begin position="79"/>
        <end position="101"/>
    </location>
</feature>
<evidence type="ECO:0000256" key="1">
    <source>
        <dbReference type="ARBA" id="ARBA00004141"/>
    </source>
</evidence>
<evidence type="ECO:0000256" key="8">
    <source>
        <dbReference type="ARBA" id="ARBA00023098"/>
    </source>
</evidence>
<evidence type="ECO:0000256" key="7">
    <source>
        <dbReference type="ARBA" id="ARBA00023004"/>
    </source>
</evidence>
<evidence type="ECO:0000256" key="5">
    <source>
        <dbReference type="ARBA" id="ARBA00022989"/>
    </source>
</evidence>
<dbReference type="AlphaFoldDB" id="A0A367F066"/>
<dbReference type="OrthoDB" id="19906at2"/>
<feature type="compositionally biased region" description="Low complexity" evidence="10">
    <location>
        <begin position="10"/>
        <end position="37"/>
    </location>
</feature>
<evidence type="ECO:0000256" key="2">
    <source>
        <dbReference type="ARBA" id="ARBA00008749"/>
    </source>
</evidence>
<dbReference type="EMBL" id="QOIM01000023">
    <property type="protein sequence ID" value="RCG23282.1"/>
    <property type="molecule type" value="Genomic_DNA"/>
</dbReference>
<gene>
    <name evidence="13" type="ORF">DQ392_05035</name>
</gene>
<dbReference type="Pfam" id="PF00487">
    <property type="entry name" value="FA_desaturase"/>
    <property type="match status" value="1"/>
</dbReference>
<name>A0A367F066_9ACTN</name>
<dbReference type="PANTHER" id="PTHR11351">
    <property type="entry name" value="ACYL-COA DESATURASE"/>
    <property type="match status" value="1"/>
</dbReference>
<dbReference type="PANTHER" id="PTHR11351:SF3">
    <property type="entry name" value="BLL4393 PROTEIN"/>
    <property type="match status" value="1"/>
</dbReference>
<keyword evidence="7" id="KW-0408">Iron</keyword>
<keyword evidence="4" id="KW-0276">Fatty acid metabolism</keyword>
<keyword evidence="14" id="KW-1185">Reference proteome</keyword>
<keyword evidence="6" id="KW-0560">Oxidoreductase</keyword>
<evidence type="ECO:0000256" key="9">
    <source>
        <dbReference type="ARBA" id="ARBA00023136"/>
    </source>
</evidence>
<keyword evidence="3 11" id="KW-0812">Transmembrane</keyword>
<comment type="similarity">
    <text evidence="2">Belongs to the fatty acid desaturase type 2 family.</text>
</comment>
<dbReference type="RefSeq" id="WP_114014249.1">
    <property type="nucleotide sequence ID" value="NZ_QOIM01000023.1"/>
</dbReference>
<proteinExistence type="inferred from homology"/>
<feature type="region of interest" description="Disordered" evidence="10">
    <location>
        <begin position="1"/>
        <end position="40"/>
    </location>
</feature>
<dbReference type="InterPro" id="IPR005804">
    <property type="entry name" value="FA_desaturase_dom"/>
</dbReference>
<evidence type="ECO:0000256" key="10">
    <source>
        <dbReference type="SAM" id="MobiDB-lite"/>
    </source>
</evidence>
<feature type="domain" description="Fatty acid desaturase" evidence="12">
    <location>
        <begin position="76"/>
        <end position="294"/>
    </location>
</feature>
<accession>A0A367F066</accession>
<evidence type="ECO:0000259" key="12">
    <source>
        <dbReference type="Pfam" id="PF00487"/>
    </source>
</evidence>
<evidence type="ECO:0000256" key="11">
    <source>
        <dbReference type="SAM" id="Phobius"/>
    </source>
</evidence>
<comment type="subcellular location">
    <subcellularLocation>
        <location evidence="1">Membrane</location>
        <topology evidence="1">Multi-pass membrane protein</topology>
    </subcellularLocation>
</comment>
<dbReference type="InterPro" id="IPR015876">
    <property type="entry name" value="Acyl-CoA_DS"/>
</dbReference>
<evidence type="ECO:0000313" key="14">
    <source>
        <dbReference type="Proteomes" id="UP000253507"/>
    </source>
</evidence>
<keyword evidence="9 11" id="KW-0472">Membrane</keyword>
<evidence type="ECO:0000313" key="13">
    <source>
        <dbReference type="EMBL" id="RCG23282.1"/>
    </source>
</evidence>
<sequence>MTTSPDVLDSSPEAAPAAGTAAGAEAGASPAPAPSATLGGEQRRSVEQMALLAFITVPFVALVAAVPLAWGWGVSWLDLGLLVAMYFIGCHGITIGFHRYFTHGSFKAKRPLRIALAIMGSMAVEGPLVRWVADHRKHHKFSDAEGDPHSPWRYGETIPALMKGLWWAHMAWMFDEEQTPQHKYAPDLIKDPALRRVSRQFVLWTAVSLLVPPLVGGLATWSWQGALTAFFWGSLVRVALLHHVTWSINSICHAVGKRPFKSRDRSGNVWWLAVLSCGESWHNLHHADPTCARHGVERGQIDSSARLIRWFEKAGWAYDVRWPKRERLETKRYKDGSPRRRTGAGEAGSADFPAGEAASADSRREERVAGAA</sequence>
<evidence type="ECO:0000256" key="4">
    <source>
        <dbReference type="ARBA" id="ARBA00022832"/>
    </source>
</evidence>
<comment type="caution">
    <text evidence="13">The sequence shown here is derived from an EMBL/GenBank/DDBJ whole genome shotgun (WGS) entry which is preliminary data.</text>
</comment>
<reference evidence="13 14" key="1">
    <citation type="submission" date="2018-06" db="EMBL/GenBank/DDBJ databases">
        <title>Streptomyces reniochalinae sp. nov. and Streptomyces diacarnus sp. nov. from marine sponges.</title>
        <authorList>
            <person name="Li L."/>
        </authorList>
    </citation>
    <scope>NUCLEOTIDE SEQUENCE [LARGE SCALE GENOMIC DNA]</scope>
    <source>
        <strain evidence="13 14">LHW50302</strain>
    </source>
</reference>
<dbReference type="PRINTS" id="PR00075">
    <property type="entry name" value="FACDDSATRASE"/>
</dbReference>
<feature type="transmembrane region" description="Helical" evidence="11">
    <location>
        <begin position="201"/>
        <end position="223"/>
    </location>
</feature>
<keyword evidence="8" id="KW-0443">Lipid metabolism</keyword>
<evidence type="ECO:0000256" key="6">
    <source>
        <dbReference type="ARBA" id="ARBA00023002"/>
    </source>
</evidence>
<keyword evidence="5 11" id="KW-1133">Transmembrane helix</keyword>
<feature type="transmembrane region" description="Helical" evidence="11">
    <location>
        <begin position="51"/>
        <end position="73"/>
    </location>
</feature>
<feature type="region of interest" description="Disordered" evidence="10">
    <location>
        <begin position="329"/>
        <end position="372"/>
    </location>
</feature>
<organism evidence="13 14">
    <name type="scientific">Streptomyces reniochalinae</name>
    <dbReference type="NCBI Taxonomy" id="2250578"/>
    <lineage>
        <taxon>Bacteria</taxon>
        <taxon>Bacillati</taxon>
        <taxon>Actinomycetota</taxon>
        <taxon>Actinomycetes</taxon>
        <taxon>Kitasatosporales</taxon>
        <taxon>Streptomycetaceae</taxon>
        <taxon>Streptomyces</taxon>
    </lineage>
</organism>
<dbReference type="GO" id="GO:0006631">
    <property type="term" value="P:fatty acid metabolic process"/>
    <property type="evidence" value="ECO:0007669"/>
    <property type="project" value="UniProtKB-KW"/>
</dbReference>
<evidence type="ECO:0000256" key="3">
    <source>
        <dbReference type="ARBA" id="ARBA00022692"/>
    </source>
</evidence>
<dbReference type="GO" id="GO:0016020">
    <property type="term" value="C:membrane"/>
    <property type="evidence" value="ECO:0007669"/>
    <property type="project" value="UniProtKB-SubCell"/>
</dbReference>
<feature type="compositionally biased region" description="Basic and acidic residues" evidence="10">
    <location>
        <begin position="361"/>
        <end position="372"/>
    </location>
</feature>
<dbReference type="CDD" id="cd03505">
    <property type="entry name" value="Delta9-FADS-like"/>
    <property type="match status" value="1"/>
</dbReference>
<dbReference type="GO" id="GO:0016717">
    <property type="term" value="F:oxidoreductase activity, acting on paired donors, with oxidation of a pair of donors resulting in the reduction of molecular oxygen to two molecules of water"/>
    <property type="evidence" value="ECO:0007669"/>
    <property type="project" value="InterPro"/>
</dbReference>
<protein>
    <submittedName>
        <fullName evidence="13">Acyl-CoA desaturase</fullName>
    </submittedName>
</protein>
<dbReference type="Proteomes" id="UP000253507">
    <property type="component" value="Unassembled WGS sequence"/>
</dbReference>